<proteinExistence type="predicted"/>
<evidence type="ECO:0000256" key="1">
    <source>
        <dbReference type="SAM" id="Phobius"/>
    </source>
</evidence>
<evidence type="ECO:0008006" key="4">
    <source>
        <dbReference type="Google" id="ProtNLM"/>
    </source>
</evidence>
<feature type="transmembrane region" description="Helical" evidence="1">
    <location>
        <begin position="131"/>
        <end position="150"/>
    </location>
</feature>
<dbReference type="EMBL" id="JAXAVW010000073">
    <property type="protein sequence ID" value="MDX8037559.1"/>
    <property type="molecule type" value="Genomic_DNA"/>
</dbReference>
<keyword evidence="1" id="KW-0472">Membrane</keyword>
<reference evidence="2 3" key="1">
    <citation type="submission" date="2023-11" db="EMBL/GenBank/DDBJ databases">
        <title>Lentzea sokolovensis, sp. nov., Lentzea kristufkii, sp. nov., and Lentzea miocenensis, sp. nov., rare actinobacteria from Sokolov Coal Basin, Miocene lacustrine sediment, Czech Republic.</title>
        <authorList>
            <person name="Lara A."/>
            <person name="Kotroba L."/>
            <person name="Nouioui I."/>
            <person name="Neumann-Schaal M."/>
            <person name="Mast Y."/>
            <person name="Chronakova A."/>
        </authorList>
    </citation>
    <scope>NUCLEOTIDE SEQUENCE [LARGE SCALE GENOMIC DNA]</scope>
    <source>
        <strain evidence="2 3">BCCO 10_0856</strain>
    </source>
</reference>
<accession>A0ABU4TH92</accession>
<reference evidence="2 3" key="2">
    <citation type="submission" date="2023-11" db="EMBL/GenBank/DDBJ databases">
        <authorList>
            <person name="Lara A.C."/>
            <person name="Chronakova A."/>
        </authorList>
    </citation>
    <scope>NUCLEOTIDE SEQUENCE [LARGE SCALE GENOMIC DNA]</scope>
    <source>
        <strain evidence="2 3">BCCO 10_0856</strain>
    </source>
</reference>
<feature type="transmembrane region" description="Helical" evidence="1">
    <location>
        <begin position="31"/>
        <end position="49"/>
    </location>
</feature>
<sequence>MDLGERRRLRREQLRTEHGTTEVIHRDDPRVAVLVVTLVIAGSMIGGFAHMPIGTALNDLYCTPESCTALPQVLTGWAIAVAPLPVYLWHRTAALYLGVFLGGFMGTLFITSNQDIPVDVNPITGLWALPLTYFLVGMLFVPFTIGIAWLVRPARRVAAVAVPHWLLLAGLILWLA</sequence>
<keyword evidence="1" id="KW-0812">Transmembrane</keyword>
<dbReference type="RefSeq" id="WP_319972548.1">
    <property type="nucleotide sequence ID" value="NZ_JAXAVW010000073.1"/>
</dbReference>
<organism evidence="2 3">
    <name type="scientific">Lentzea miocenica</name>
    <dbReference type="NCBI Taxonomy" id="3095431"/>
    <lineage>
        <taxon>Bacteria</taxon>
        <taxon>Bacillati</taxon>
        <taxon>Actinomycetota</taxon>
        <taxon>Actinomycetes</taxon>
        <taxon>Pseudonocardiales</taxon>
        <taxon>Pseudonocardiaceae</taxon>
        <taxon>Lentzea</taxon>
    </lineage>
</organism>
<evidence type="ECO:0000313" key="3">
    <source>
        <dbReference type="Proteomes" id="UP001285521"/>
    </source>
</evidence>
<gene>
    <name evidence="2" type="ORF">SK803_45820</name>
</gene>
<feature type="transmembrane region" description="Helical" evidence="1">
    <location>
        <begin position="157"/>
        <end position="175"/>
    </location>
</feature>
<comment type="caution">
    <text evidence="2">The sequence shown here is derived from an EMBL/GenBank/DDBJ whole genome shotgun (WGS) entry which is preliminary data.</text>
</comment>
<keyword evidence="3" id="KW-1185">Reference proteome</keyword>
<feature type="transmembrane region" description="Helical" evidence="1">
    <location>
        <begin position="69"/>
        <end position="88"/>
    </location>
</feature>
<evidence type="ECO:0000313" key="2">
    <source>
        <dbReference type="EMBL" id="MDX8037559.1"/>
    </source>
</evidence>
<keyword evidence="1" id="KW-1133">Transmembrane helix</keyword>
<dbReference type="Proteomes" id="UP001285521">
    <property type="component" value="Unassembled WGS sequence"/>
</dbReference>
<name>A0ABU4TH92_9PSEU</name>
<protein>
    <recommendedName>
        <fullName evidence="4">Vitamin K epoxide reductase family protein</fullName>
    </recommendedName>
</protein>
<feature type="transmembrane region" description="Helical" evidence="1">
    <location>
        <begin position="93"/>
        <end position="111"/>
    </location>
</feature>